<evidence type="ECO:0000313" key="2">
    <source>
        <dbReference type="EMBL" id="EJF36317.1"/>
    </source>
</evidence>
<accession>J0MW66</accession>
<feature type="region of interest" description="Disordered" evidence="1">
    <location>
        <begin position="1"/>
        <end position="66"/>
    </location>
</feature>
<sequence length="66" mass="6655">MTGTQPTAGTSPTRVSSPRAQGPRNAKPSDQPAFTGGRRAGTRSADRGGPDSTIGGHCPPGTPARR</sequence>
<dbReference type="PATRIC" id="fig|1125717.3.peg.1813"/>
<proteinExistence type="predicted"/>
<organism evidence="2 3">
    <name type="scientific">Schaalia georgiae F0490</name>
    <dbReference type="NCBI Taxonomy" id="1125717"/>
    <lineage>
        <taxon>Bacteria</taxon>
        <taxon>Bacillati</taxon>
        <taxon>Actinomycetota</taxon>
        <taxon>Actinomycetes</taxon>
        <taxon>Actinomycetales</taxon>
        <taxon>Actinomycetaceae</taxon>
        <taxon>Schaalia</taxon>
    </lineage>
</organism>
<evidence type="ECO:0000256" key="1">
    <source>
        <dbReference type="SAM" id="MobiDB-lite"/>
    </source>
</evidence>
<protein>
    <submittedName>
        <fullName evidence="2">Uncharacterized protein</fullName>
    </submittedName>
</protein>
<name>J0MW66_9ACTO</name>
<comment type="caution">
    <text evidence="2">The sequence shown here is derived from an EMBL/GenBank/DDBJ whole genome shotgun (WGS) entry which is preliminary data.</text>
</comment>
<dbReference type="Proteomes" id="UP000004578">
    <property type="component" value="Unassembled WGS sequence"/>
</dbReference>
<evidence type="ECO:0000313" key="3">
    <source>
        <dbReference type="Proteomes" id="UP000004578"/>
    </source>
</evidence>
<dbReference type="EMBL" id="AKFS01000295">
    <property type="protein sequence ID" value="EJF36317.1"/>
    <property type="molecule type" value="Genomic_DNA"/>
</dbReference>
<gene>
    <name evidence="2" type="ORF">HMPREF1317_0025</name>
</gene>
<reference evidence="2 3" key="1">
    <citation type="submission" date="2012-05" db="EMBL/GenBank/DDBJ databases">
        <authorList>
            <person name="Harkins D.M."/>
            <person name="Madupu R."/>
            <person name="Durkin A.S."/>
            <person name="Torralba M."/>
            <person name="Methe B."/>
            <person name="Sutton G.G."/>
            <person name="Nelson K.E."/>
        </authorList>
    </citation>
    <scope>NUCLEOTIDE SEQUENCE [LARGE SCALE GENOMIC DNA]</scope>
    <source>
        <strain evidence="2 3">F0490</strain>
    </source>
</reference>
<feature type="compositionally biased region" description="Polar residues" evidence="1">
    <location>
        <begin position="1"/>
        <end position="19"/>
    </location>
</feature>
<keyword evidence="3" id="KW-1185">Reference proteome</keyword>
<dbReference type="AlphaFoldDB" id="J0MW66"/>